<evidence type="ECO:0000256" key="9">
    <source>
        <dbReference type="ARBA" id="ARBA00022679"/>
    </source>
</evidence>
<evidence type="ECO:0000256" key="25">
    <source>
        <dbReference type="PROSITE-ProRule" id="PRU10141"/>
    </source>
</evidence>
<dbReference type="FunFam" id="3.30.200.20:FF:000432">
    <property type="entry name" value="LRR receptor-like serine/threonine-protein kinase EFR"/>
    <property type="match status" value="1"/>
</dbReference>
<evidence type="ECO:0000313" key="29">
    <source>
        <dbReference type="EnsemblPlants" id="TraesCS4B02G311900.1"/>
    </source>
</evidence>
<protein>
    <recommendedName>
        <fullName evidence="24">Receptor kinase-like protein Xa21</fullName>
        <ecNumber evidence="4">2.7.11.1</ecNumber>
    </recommendedName>
</protein>
<dbReference type="Gramene" id="TraesWEE_scaffold_013161_01G000300.1">
    <property type="protein sequence ID" value="TraesWEE_scaffold_013161_01G000300.1"/>
    <property type="gene ID" value="TraesWEE_scaffold_013161_01G000300"/>
</dbReference>
<evidence type="ECO:0000256" key="13">
    <source>
        <dbReference type="ARBA" id="ARBA00022741"/>
    </source>
</evidence>
<dbReference type="InterPro" id="IPR000719">
    <property type="entry name" value="Prot_kinase_dom"/>
</dbReference>
<evidence type="ECO:0000259" key="28">
    <source>
        <dbReference type="PROSITE" id="PS50011"/>
    </source>
</evidence>
<evidence type="ECO:0000256" key="17">
    <source>
        <dbReference type="ARBA" id="ARBA00023136"/>
    </source>
</evidence>
<dbReference type="InterPro" id="IPR003591">
    <property type="entry name" value="Leu-rich_rpt_typical-subtyp"/>
</dbReference>
<dbReference type="Gramene" id="TraesPARA_EIv1.0_1387620.1">
    <property type="protein sequence ID" value="TraesPARA_EIv1.0_1387620.1.CDS"/>
    <property type="gene ID" value="TraesPARA_EIv1.0_1387620"/>
</dbReference>
<keyword evidence="6" id="KW-0723">Serine/threonine-protein kinase</keyword>
<evidence type="ECO:0000256" key="4">
    <source>
        <dbReference type="ARBA" id="ARBA00012513"/>
    </source>
</evidence>
<evidence type="ECO:0000256" key="27">
    <source>
        <dbReference type="SAM" id="SignalP"/>
    </source>
</evidence>
<keyword evidence="5" id="KW-1003">Cell membrane</keyword>
<evidence type="ECO:0000256" key="6">
    <source>
        <dbReference type="ARBA" id="ARBA00022527"/>
    </source>
</evidence>
<comment type="catalytic activity">
    <reaction evidence="20">
        <text>L-threonyl-[protein] + ATP = O-phospho-L-threonyl-[protein] + ADP + H(+)</text>
        <dbReference type="Rhea" id="RHEA:46608"/>
        <dbReference type="Rhea" id="RHEA-COMP:11060"/>
        <dbReference type="Rhea" id="RHEA-COMP:11605"/>
        <dbReference type="ChEBI" id="CHEBI:15378"/>
        <dbReference type="ChEBI" id="CHEBI:30013"/>
        <dbReference type="ChEBI" id="CHEBI:30616"/>
        <dbReference type="ChEBI" id="CHEBI:61977"/>
        <dbReference type="ChEBI" id="CHEBI:456216"/>
        <dbReference type="EC" id="2.7.11.1"/>
    </reaction>
</comment>
<dbReference type="PROSITE" id="PS00107">
    <property type="entry name" value="PROTEIN_KINASE_ATP"/>
    <property type="match status" value="1"/>
</dbReference>
<keyword evidence="7" id="KW-0597">Phosphoprotein</keyword>
<evidence type="ECO:0000256" key="19">
    <source>
        <dbReference type="ARBA" id="ARBA00023180"/>
    </source>
</evidence>
<feature type="binding site" evidence="25">
    <location>
        <position position="762"/>
    </location>
    <ligand>
        <name>ATP</name>
        <dbReference type="ChEBI" id="CHEBI:30616"/>
    </ligand>
</feature>
<keyword evidence="15 25" id="KW-0067">ATP-binding</keyword>
<evidence type="ECO:0000256" key="3">
    <source>
        <dbReference type="ARBA" id="ARBA00008684"/>
    </source>
</evidence>
<dbReference type="Gramene" id="TraesCS4B02G311900.1">
    <property type="protein sequence ID" value="TraesCS4B02G311900.1"/>
    <property type="gene ID" value="TraesCS4B02G311900"/>
</dbReference>
<gene>
    <name evidence="29" type="primary">LOC123093499</name>
</gene>
<feature type="domain" description="Protein kinase" evidence="28">
    <location>
        <begin position="730"/>
        <end position="1046"/>
    </location>
</feature>
<dbReference type="RefSeq" id="XP_044371414.1">
    <property type="nucleotide sequence ID" value="XM_044515479.1"/>
</dbReference>
<keyword evidence="18" id="KW-0675">Receptor</keyword>
<dbReference type="GO" id="GO:0005789">
    <property type="term" value="C:endoplasmic reticulum membrane"/>
    <property type="evidence" value="ECO:0007669"/>
    <property type="project" value="UniProtKB-SubCell"/>
</dbReference>
<dbReference type="GO" id="GO:0005886">
    <property type="term" value="C:plasma membrane"/>
    <property type="evidence" value="ECO:0007669"/>
    <property type="project" value="UniProtKB-SubCell"/>
</dbReference>
<keyword evidence="17 26" id="KW-0472">Membrane</keyword>
<evidence type="ECO:0000256" key="16">
    <source>
        <dbReference type="ARBA" id="ARBA00022989"/>
    </source>
</evidence>
<dbReference type="InterPro" id="IPR032675">
    <property type="entry name" value="LRR_dom_sf"/>
</dbReference>
<dbReference type="FunFam" id="3.80.10.10:FF:000095">
    <property type="entry name" value="LRR receptor-like serine/threonine-protein kinase GSO1"/>
    <property type="match status" value="1"/>
</dbReference>
<evidence type="ECO:0000256" key="5">
    <source>
        <dbReference type="ARBA" id="ARBA00022475"/>
    </source>
</evidence>
<dbReference type="Gramene" id="TraesLAC4B03G02333740.1">
    <property type="protein sequence ID" value="TraesLAC4B03G02333740.1"/>
    <property type="gene ID" value="TraesLAC4B03G02333740"/>
</dbReference>
<evidence type="ECO:0000256" key="8">
    <source>
        <dbReference type="ARBA" id="ARBA00022614"/>
    </source>
</evidence>
<dbReference type="InterPro" id="IPR017441">
    <property type="entry name" value="Protein_kinase_ATP_BS"/>
</dbReference>
<keyword evidence="10 26" id="KW-0812">Transmembrane</keyword>
<dbReference type="Pfam" id="PF00560">
    <property type="entry name" value="LRR_1"/>
    <property type="match status" value="3"/>
</dbReference>
<evidence type="ECO:0000313" key="30">
    <source>
        <dbReference type="Proteomes" id="UP000019116"/>
    </source>
</evidence>
<evidence type="ECO:0000256" key="11">
    <source>
        <dbReference type="ARBA" id="ARBA00022729"/>
    </source>
</evidence>
<dbReference type="PANTHER" id="PTHR45974">
    <property type="entry name" value="RECEPTOR-LIKE PROTEIN 55"/>
    <property type="match status" value="1"/>
</dbReference>
<keyword evidence="30" id="KW-1185">Reference proteome</keyword>
<dbReference type="PANTHER" id="PTHR45974:SF283">
    <property type="entry name" value="LEUCINE-RICH REPEAT PROTEIN KINASE FAMILY PROTEIN"/>
    <property type="match status" value="1"/>
</dbReference>
<dbReference type="PROSITE" id="PS50011">
    <property type="entry name" value="PROTEIN_KINASE_DOM"/>
    <property type="match status" value="1"/>
</dbReference>
<evidence type="ECO:0000256" key="2">
    <source>
        <dbReference type="ARBA" id="ARBA00004389"/>
    </source>
</evidence>
<dbReference type="Gene3D" id="3.80.10.10">
    <property type="entry name" value="Ribonuclease Inhibitor"/>
    <property type="match status" value="3"/>
</dbReference>
<sequence>MSLHMMPLVLLFSLLFPSSHALPGSPPSPPGPAAEELALLAFKSMLTSDGGSPALASWNTSSHFCLWPGVACSREKVVALRLGSSNLSGRISPHLGNLSGLAELDLGGNQLVGDIPPELGRLGRLRSLNLSANLLTGAIPAAIAAGCTNLTSLILGRNSLRGTIPAQIGTTLRKLTLLDLCRNNLTGHIPPSLAELRSMQVLSLCFNNLSGEIPAALGNLTSIQELGLHHNGLSGAIPSSLGLPGGMSFFNLQFNQLTGAIPTSIWNLSSLVLFSVMYNRLSGRMPPDAFAAMPHLHQIQINNNQFHGPFPVSIANASNISLVQLDSNLFAGIIPRDIGRLRNLSILLLGNNLFEAHEPRDWGFITELTNCSQLGLLGLDGNKFGGVLPDSLSNLSTSLYDLQLGSNKITGNIPEGISNLINLQKLDMSHNFFTGSLPSSLGRLPKLASFYVIANKLAGPVPSAIGNLTELSDLRLDMNAFSGRIPSTLGNLAKLSSLGLSANSFIGPIPSTLFSIQTLSMVLDVSHNNIEGSIPQEIGNLQNLAELHLESNKLSGEIPTTVGECRFLKSLYLQNNSLNGSIPSTLNQLKDLETLDLSSNNLSGQIPKFLGNISMLQYLNLSLNRFVGEVPTFGVFANATSISIEGNVELCGGIPTLHLLPCSSQIAHRKHKLLAVPIVLSLIATLVVLVTLYKLSMRHKKNRRQTLSPTSMKSHPKLSYSQLVNATDGFSAANFLGSGSFGIVYKGELYDQVGNRTIVAVKVLKLQTPKALKSFAAECEALRNIRHRNIVKIVTICSTFDTRGHGFKAIVYEFMSNGSLAGWLHPEQTEPKQLNLCVRVTILLDVACALDYLSYQGDFFVHCDVKPSNVLLDAEMVAHVGDFGLASQCWEFSVEENSSLELSKSSMGLTGAINSSFQQSTSTMGFRGTIGYAAPEYGAGNKVSTNGDIYSYGILVLETVTGKRPTDLIFRQRLRLREYVEQALGHSMMDVIDKRLQDELQTADDISRKKKMDCLTSLLELGMWCSDETPTRRMLTGDIVRQLEAIKESLS</sequence>
<dbReference type="EC" id="2.7.11.1" evidence="4"/>
<keyword evidence="13 25" id="KW-0547">Nucleotide-binding</keyword>
<dbReference type="Pfam" id="PF08263">
    <property type="entry name" value="LRRNT_2"/>
    <property type="match status" value="1"/>
</dbReference>
<feature type="signal peptide" evidence="27">
    <location>
        <begin position="1"/>
        <end position="21"/>
    </location>
</feature>
<dbReference type="InterPro" id="IPR013210">
    <property type="entry name" value="LRR_N_plant-typ"/>
</dbReference>
<evidence type="ECO:0000256" key="21">
    <source>
        <dbReference type="ARBA" id="ARBA00048679"/>
    </source>
</evidence>
<evidence type="ECO:0000256" key="26">
    <source>
        <dbReference type="SAM" id="Phobius"/>
    </source>
</evidence>
<dbReference type="FunFam" id="1.10.510.10:FF:000358">
    <property type="entry name" value="Putative leucine-rich repeat receptor-like serine/threonine-protein kinase"/>
    <property type="match status" value="1"/>
</dbReference>
<evidence type="ECO:0000256" key="18">
    <source>
        <dbReference type="ARBA" id="ARBA00023170"/>
    </source>
</evidence>
<dbReference type="Gramene" id="TraesNOR4B03G02398550.1">
    <property type="protein sequence ID" value="TraesNOR4B03G02398550.1"/>
    <property type="gene ID" value="TraesNOR4B03G02398550"/>
</dbReference>
<evidence type="ECO:0000256" key="24">
    <source>
        <dbReference type="ARBA" id="ARBA00072040"/>
    </source>
</evidence>
<keyword evidence="8" id="KW-0433">Leucine-rich repeat</keyword>
<dbReference type="GO" id="GO:0005524">
    <property type="term" value="F:ATP binding"/>
    <property type="evidence" value="ECO:0007669"/>
    <property type="project" value="UniProtKB-UniRule"/>
</dbReference>
<dbReference type="Gramene" id="TraesMAC4B03G02379480.1">
    <property type="protein sequence ID" value="TraesMAC4B03G02379480.1"/>
    <property type="gene ID" value="TraesMAC4B03G02379480"/>
</dbReference>
<keyword evidence="14" id="KW-0418">Kinase</keyword>
<evidence type="ECO:0000256" key="23">
    <source>
        <dbReference type="ARBA" id="ARBA00056628"/>
    </source>
</evidence>
<dbReference type="GeneID" id="123093499"/>
<dbReference type="InterPro" id="IPR008271">
    <property type="entry name" value="Ser/Thr_kinase_AS"/>
</dbReference>
<dbReference type="Gene3D" id="1.10.510.10">
    <property type="entry name" value="Transferase(Phosphotransferase) domain 1"/>
    <property type="match status" value="1"/>
</dbReference>
<evidence type="ECO:0000256" key="10">
    <source>
        <dbReference type="ARBA" id="ARBA00022692"/>
    </source>
</evidence>
<dbReference type="Gramene" id="TraesCS4B03G0810800.1">
    <property type="protein sequence ID" value="TraesCS4B03G0810800.1.CDS"/>
    <property type="gene ID" value="TraesCS4B03G0810800"/>
</dbReference>
<keyword evidence="12" id="KW-0677">Repeat</keyword>
<feature type="chain" id="PRO_5017184685" description="Receptor kinase-like protein Xa21" evidence="27">
    <location>
        <begin position="22"/>
        <end position="1051"/>
    </location>
</feature>
<reference evidence="29" key="1">
    <citation type="submission" date="2018-08" db="EMBL/GenBank/DDBJ databases">
        <authorList>
            <person name="Rossello M."/>
        </authorList>
    </citation>
    <scope>NUCLEOTIDE SEQUENCE [LARGE SCALE GENOMIC DNA]</scope>
    <source>
        <strain evidence="29">cv. Chinese Spring</strain>
    </source>
</reference>
<evidence type="ECO:0000256" key="14">
    <source>
        <dbReference type="ARBA" id="ARBA00022777"/>
    </source>
</evidence>
<dbReference type="FunFam" id="3.80.10.10:FF:000317">
    <property type="entry name" value="Inactive leucine-rich repeat receptor-like protein kinase"/>
    <property type="match status" value="1"/>
</dbReference>
<evidence type="ECO:0000256" key="22">
    <source>
        <dbReference type="ARBA" id="ARBA00054320"/>
    </source>
</evidence>
<dbReference type="AlphaFoldDB" id="A0A3B6IYC1"/>
<evidence type="ECO:0000256" key="7">
    <source>
        <dbReference type="ARBA" id="ARBA00022553"/>
    </source>
</evidence>
<dbReference type="PROSITE" id="PS00108">
    <property type="entry name" value="PROTEIN_KINASE_ST"/>
    <property type="match status" value="1"/>
</dbReference>
<comment type="catalytic activity">
    <reaction evidence="21">
        <text>L-seryl-[protein] + ATP = O-phospho-L-seryl-[protein] + ADP + H(+)</text>
        <dbReference type="Rhea" id="RHEA:17989"/>
        <dbReference type="Rhea" id="RHEA-COMP:9863"/>
        <dbReference type="Rhea" id="RHEA-COMP:11604"/>
        <dbReference type="ChEBI" id="CHEBI:15378"/>
        <dbReference type="ChEBI" id="CHEBI:29999"/>
        <dbReference type="ChEBI" id="CHEBI:30616"/>
        <dbReference type="ChEBI" id="CHEBI:83421"/>
        <dbReference type="ChEBI" id="CHEBI:456216"/>
        <dbReference type="EC" id="2.7.11.1"/>
    </reaction>
</comment>
<dbReference type="Pfam" id="PF00069">
    <property type="entry name" value="Pkinase"/>
    <property type="match status" value="1"/>
</dbReference>
<evidence type="ECO:0000256" key="1">
    <source>
        <dbReference type="ARBA" id="ARBA00004162"/>
    </source>
</evidence>
<dbReference type="Proteomes" id="UP000019116">
    <property type="component" value="Chromosome 4B"/>
</dbReference>
<dbReference type="SMR" id="A0A3B6IYC1"/>
<dbReference type="SUPFAM" id="SSF56112">
    <property type="entry name" value="Protein kinase-like (PK-like)"/>
    <property type="match status" value="1"/>
</dbReference>
<dbReference type="SUPFAM" id="SSF52058">
    <property type="entry name" value="L domain-like"/>
    <property type="match status" value="2"/>
</dbReference>
<keyword evidence="11 27" id="KW-0732">Signal</keyword>
<accession>A0A3B6IYC1</accession>
<dbReference type="SMART" id="SM00369">
    <property type="entry name" value="LRR_TYP"/>
    <property type="match status" value="10"/>
</dbReference>
<evidence type="ECO:0000256" key="20">
    <source>
        <dbReference type="ARBA" id="ARBA00047899"/>
    </source>
</evidence>
<dbReference type="InterPro" id="IPR001611">
    <property type="entry name" value="Leu-rich_rpt"/>
</dbReference>
<evidence type="ECO:0000256" key="15">
    <source>
        <dbReference type="ARBA" id="ARBA00022840"/>
    </source>
</evidence>
<comment type="subcellular location">
    <subcellularLocation>
        <location evidence="1">Cell membrane</location>
        <topology evidence="1">Single-pass membrane protein</topology>
    </subcellularLocation>
    <subcellularLocation>
        <location evidence="2">Endoplasmic reticulum membrane</location>
        <topology evidence="2">Single-pass membrane protein</topology>
    </subcellularLocation>
</comment>
<organism evidence="29">
    <name type="scientific">Triticum aestivum</name>
    <name type="common">Wheat</name>
    <dbReference type="NCBI Taxonomy" id="4565"/>
    <lineage>
        <taxon>Eukaryota</taxon>
        <taxon>Viridiplantae</taxon>
        <taxon>Streptophyta</taxon>
        <taxon>Embryophyta</taxon>
        <taxon>Tracheophyta</taxon>
        <taxon>Spermatophyta</taxon>
        <taxon>Magnoliopsida</taxon>
        <taxon>Liliopsida</taxon>
        <taxon>Poales</taxon>
        <taxon>Poaceae</taxon>
        <taxon>BOP clade</taxon>
        <taxon>Pooideae</taxon>
        <taxon>Triticodae</taxon>
        <taxon>Triticeae</taxon>
        <taxon>Triticinae</taxon>
        <taxon>Triticum</taxon>
    </lineage>
</organism>
<dbReference type="Pfam" id="PF13855">
    <property type="entry name" value="LRR_8"/>
    <property type="match status" value="2"/>
</dbReference>
<comment type="function">
    <text evidence="22">Receptor kinase that detects X.oryzae pv. oryzae protein Ax21 to promote innate immunity. Following X.oryzae pv. oryzae protein Ax21 detection, undergoes cleavage, releasing the processed protein kinase Xa21 chain.</text>
</comment>
<keyword evidence="19" id="KW-0325">Glycoprotein</keyword>
<dbReference type="Gramene" id="TraesCLE_scaffold_041782_01G000200.1">
    <property type="protein sequence ID" value="TraesCLE_scaffold_041782_01G000200.1"/>
    <property type="gene ID" value="TraesCLE_scaffold_041782_01G000200"/>
</dbReference>
<dbReference type="Gramene" id="TraesJUL4B03G02399830.1">
    <property type="protein sequence ID" value="TraesJUL4B03G02399830.1"/>
    <property type="gene ID" value="TraesJUL4B03G02399830"/>
</dbReference>
<dbReference type="PaxDb" id="4565-Traes_4BL_65EF527FF.1"/>
<keyword evidence="9" id="KW-0808">Transferase</keyword>
<dbReference type="FunFam" id="3.80.10.10:FF:000129">
    <property type="entry name" value="Leucine-rich repeat receptor-like kinase"/>
    <property type="match status" value="1"/>
</dbReference>
<dbReference type="EnsemblPlants" id="TraesCS4B02G311900.1">
    <property type="protein sequence ID" value="TraesCS4B02G311900.1"/>
    <property type="gene ID" value="TraesCS4B02G311900"/>
</dbReference>
<feature type="transmembrane region" description="Helical" evidence="26">
    <location>
        <begin position="673"/>
        <end position="695"/>
    </location>
</feature>
<dbReference type="Gene3D" id="3.30.200.20">
    <property type="entry name" value="Phosphorylase Kinase, domain 1"/>
    <property type="match status" value="1"/>
</dbReference>
<name>A0A3B6IYC1_WHEAT</name>
<comment type="function">
    <text evidence="23">The processed protein kinase Xa21 chain released by protein cleavage after X.oryzae pv. oryzae protein Ax21 detection translocates into the nucleus where it can bind and regulate WRKY62, a transcription factor. Confers resistance to the bacterial pathogen X.oryzae pv. oryzae (Xoo).</text>
</comment>
<dbReference type="SMART" id="SM00220">
    <property type="entry name" value="S_TKc"/>
    <property type="match status" value="1"/>
</dbReference>
<dbReference type="InterPro" id="IPR011009">
    <property type="entry name" value="Kinase-like_dom_sf"/>
</dbReference>
<evidence type="ECO:0000256" key="12">
    <source>
        <dbReference type="ARBA" id="ARBA00022737"/>
    </source>
</evidence>
<comment type="similarity">
    <text evidence="3">Belongs to the protein kinase superfamily. Ser/Thr protein kinase family.</text>
</comment>
<dbReference type="OMA" id="FEAHEPR"/>
<proteinExistence type="inferred from homology"/>
<keyword evidence="16 26" id="KW-1133">Transmembrane helix</keyword>
<dbReference type="KEGG" id="taes:123093499"/>
<reference evidence="29" key="2">
    <citation type="submission" date="2018-10" db="UniProtKB">
        <authorList>
            <consortium name="EnsemblPlants"/>
        </authorList>
    </citation>
    <scope>IDENTIFICATION</scope>
</reference>
<dbReference type="GO" id="GO:0004674">
    <property type="term" value="F:protein serine/threonine kinase activity"/>
    <property type="evidence" value="ECO:0007669"/>
    <property type="project" value="UniProtKB-KW"/>
</dbReference>
<dbReference type="STRING" id="4565.A0A3B6IYC1"/>